<dbReference type="Proteomes" id="UP000001400">
    <property type="component" value="Chromosome"/>
</dbReference>
<dbReference type="HOGENOM" id="CLU_097790_1_0_2"/>
<sequence length="152" mass="17962">MKILYEKEIDTKEIKVSPRPVWKCTTCPFYGKRPSCPPYAPSWRDAREWAHSYKRALLHKFEIDIDNFEIEKRKVLNYLLQREKELFKEYPYVYALFPGACNLCEECKFEKGGECPMPEKVRFSLDAIGIEITSIVSLDFEENALYSLIFLD</sequence>
<proteinExistence type="predicted"/>
<dbReference type="Pfam" id="PF10050">
    <property type="entry name" value="DUF2284"/>
    <property type="match status" value="1"/>
</dbReference>
<evidence type="ECO:0000313" key="2">
    <source>
        <dbReference type="Proteomes" id="UP000001400"/>
    </source>
</evidence>
<gene>
    <name evidence="1" type="ordered locus">Aboo_0889</name>
</gene>
<protein>
    <recommendedName>
        <fullName evidence="3">DUF2284 domain-containing protein</fullName>
    </recommendedName>
</protein>
<evidence type="ECO:0000313" key="1">
    <source>
        <dbReference type="EMBL" id="ADD08698.1"/>
    </source>
</evidence>
<keyword evidence="2" id="KW-1185">Reference proteome</keyword>
<dbReference type="GeneID" id="8827839"/>
<evidence type="ECO:0008006" key="3">
    <source>
        <dbReference type="Google" id="ProtNLM"/>
    </source>
</evidence>
<dbReference type="AlphaFoldDB" id="D3T9B9"/>
<reference evidence="1" key="1">
    <citation type="submission" date="2010-02" db="EMBL/GenBank/DDBJ databases">
        <title>Complete sequence of Aciduliprofundum boonei T469.</title>
        <authorList>
            <consortium name="US DOE Joint Genome Institute"/>
            <person name="Lucas S."/>
            <person name="Copeland A."/>
            <person name="Lapidus A."/>
            <person name="Cheng J.-F."/>
            <person name="Bruce D."/>
            <person name="Goodwin L."/>
            <person name="Pitluck S."/>
            <person name="Saunders E."/>
            <person name="Detter J.C."/>
            <person name="Han C."/>
            <person name="Tapia R."/>
            <person name="Land M."/>
            <person name="Hauser L."/>
            <person name="Kyrpides N."/>
            <person name="Mikhailova N."/>
            <person name="Flores G."/>
            <person name="Reysenbach A.-L."/>
            <person name="Woyke T."/>
        </authorList>
    </citation>
    <scope>NUCLEOTIDE SEQUENCE</scope>
    <source>
        <strain evidence="1">T469</strain>
    </source>
</reference>
<dbReference type="PIRSF" id="PIRSF018748">
    <property type="entry name" value="UCP018748"/>
    <property type="match status" value="1"/>
</dbReference>
<dbReference type="InterPro" id="IPR019271">
    <property type="entry name" value="DUF2284_metal-binding"/>
</dbReference>
<dbReference type="RefSeq" id="WP_012997251.1">
    <property type="nucleotide sequence ID" value="NC_013926.1"/>
</dbReference>
<accession>D3T9B9</accession>
<dbReference type="EMBL" id="CP001941">
    <property type="protein sequence ID" value="ADD08698.1"/>
    <property type="molecule type" value="Genomic_DNA"/>
</dbReference>
<organism evidence="1 2">
    <name type="scientific">Aciduliprofundum boonei (strain DSM 19572 / T469)</name>
    <dbReference type="NCBI Taxonomy" id="439481"/>
    <lineage>
        <taxon>Archaea</taxon>
        <taxon>Methanobacteriati</taxon>
        <taxon>Thermoplasmatota</taxon>
        <taxon>DHVE2 group</taxon>
        <taxon>Candidatus Aciduliprofundum</taxon>
    </lineage>
</organism>
<name>D3T9B9_ACIB4</name>
<dbReference type="KEGG" id="abi:Aboo_0889"/>
<dbReference type="OrthoDB" id="73362at2157"/>